<dbReference type="Proteomes" id="UP001631949">
    <property type="component" value="Unassembled WGS sequence"/>
</dbReference>
<feature type="region of interest" description="Disordered" evidence="1">
    <location>
        <begin position="1"/>
        <end position="66"/>
    </location>
</feature>
<evidence type="ECO:0000313" key="2">
    <source>
        <dbReference type="EMBL" id="MFM9414110.1"/>
    </source>
</evidence>
<protein>
    <submittedName>
        <fullName evidence="2">Uncharacterized protein</fullName>
    </submittedName>
</protein>
<feature type="compositionally biased region" description="Basic and acidic residues" evidence="1">
    <location>
        <begin position="1"/>
        <end position="10"/>
    </location>
</feature>
<evidence type="ECO:0000313" key="3">
    <source>
        <dbReference type="Proteomes" id="UP001631949"/>
    </source>
</evidence>
<reference evidence="2 3" key="1">
    <citation type="journal article" date="2016" name="Int. J. Syst. Evol. Microbiol.">
        <title>Peptococcus simiae sp. nov., isolated from rhesus macaque faeces and emended description of the genus Peptococcus.</title>
        <authorList>
            <person name="Shkoporov A.N."/>
            <person name="Efimov B.A."/>
            <person name="Kondova I."/>
            <person name="Ouwerling B."/>
            <person name="Chaplin A.V."/>
            <person name="Shcherbakova V.A."/>
            <person name="Langermans J.A.M."/>
        </authorList>
    </citation>
    <scope>NUCLEOTIDE SEQUENCE [LARGE SCALE GENOMIC DNA]</scope>
    <source>
        <strain evidence="2 3">M108</strain>
    </source>
</reference>
<feature type="compositionally biased region" description="Low complexity" evidence="1">
    <location>
        <begin position="40"/>
        <end position="53"/>
    </location>
</feature>
<dbReference type="RefSeq" id="WP_408977725.1">
    <property type="nucleotide sequence ID" value="NZ_JBJUVG010000010.1"/>
</dbReference>
<feature type="compositionally biased region" description="Low complexity" evidence="1">
    <location>
        <begin position="17"/>
        <end position="27"/>
    </location>
</feature>
<accession>A0ABW9H0A1</accession>
<keyword evidence="3" id="KW-1185">Reference proteome</keyword>
<proteinExistence type="predicted"/>
<comment type="caution">
    <text evidence="2">The sequence shown here is derived from an EMBL/GenBank/DDBJ whole genome shotgun (WGS) entry which is preliminary data.</text>
</comment>
<name>A0ABW9H0A1_9FIRM</name>
<dbReference type="EMBL" id="JBJUVG010000010">
    <property type="protein sequence ID" value="MFM9414110.1"/>
    <property type="molecule type" value="Genomic_DNA"/>
</dbReference>
<sequence length="102" mass="10663">MVSESELDKLRKQHAVTLTNTANATGENGTGGATDDKVKVPPVLVPEEGGSEVPGKDVNPPKGVPTLEKTAEKDIVDLSARDGLRLNVLLAKELPPNSQGNP</sequence>
<gene>
    <name evidence="2" type="ORF">ACKQTC_06995</name>
</gene>
<evidence type="ECO:0000256" key="1">
    <source>
        <dbReference type="SAM" id="MobiDB-lite"/>
    </source>
</evidence>
<organism evidence="2 3">
    <name type="scientific">Peptococcus simiae</name>
    <dbReference type="NCBI Taxonomy" id="1643805"/>
    <lineage>
        <taxon>Bacteria</taxon>
        <taxon>Bacillati</taxon>
        <taxon>Bacillota</taxon>
        <taxon>Clostridia</taxon>
        <taxon>Eubacteriales</taxon>
        <taxon>Peptococcaceae</taxon>
        <taxon>Peptococcus</taxon>
    </lineage>
</organism>